<evidence type="ECO:0000313" key="9">
    <source>
        <dbReference type="EMBL" id="SHF98598.1"/>
    </source>
</evidence>
<evidence type="ECO:0000256" key="2">
    <source>
        <dbReference type="ARBA" id="ARBA00006448"/>
    </source>
</evidence>
<feature type="transmembrane region" description="Helical" evidence="7">
    <location>
        <begin position="53"/>
        <end position="72"/>
    </location>
</feature>
<dbReference type="GO" id="GO:0005886">
    <property type="term" value="C:plasma membrane"/>
    <property type="evidence" value="ECO:0007669"/>
    <property type="project" value="UniProtKB-SubCell"/>
</dbReference>
<dbReference type="Proteomes" id="UP000183987">
    <property type="component" value="Unassembled WGS sequence"/>
</dbReference>
<dbReference type="InterPro" id="IPR007353">
    <property type="entry name" value="DUF421"/>
</dbReference>
<organism evidence="9 10">
    <name type="scientific">Loktanella atrilutea</name>
    <dbReference type="NCBI Taxonomy" id="366533"/>
    <lineage>
        <taxon>Bacteria</taxon>
        <taxon>Pseudomonadati</taxon>
        <taxon>Pseudomonadota</taxon>
        <taxon>Alphaproteobacteria</taxon>
        <taxon>Rhodobacterales</taxon>
        <taxon>Roseobacteraceae</taxon>
        <taxon>Loktanella</taxon>
    </lineage>
</organism>
<gene>
    <name evidence="9" type="ORF">SAMN05444339_1352</name>
</gene>
<evidence type="ECO:0000256" key="4">
    <source>
        <dbReference type="ARBA" id="ARBA00022692"/>
    </source>
</evidence>
<evidence type="ECO:0000259" key="8">
    <source>
        <dbReference type="Pfam" id="PF04239"/>
    </source>
</evidence>
<dbReference type="Gene3D" id="3.30.240.20">
    <property type="entry name" value="bsu07140 like domains"/>
    <property type="match status" value="1"/>
</dbReference>
<evidence type="ECO:0000256" key="1">
    <source>
        <dbReference type="ARBA" id="ARBA00004651"/>
    </source>
</evidence>
<proteinExistence type="inferred from homology"/>
<keyword evidence="4 7" id="KW-0812">Transmembrane</keyword>
<keyword evidence="3" id="KW-1003">Cell membrane</keyword>
<comment type="similarity">
    <text evidence="2">Belongs to the UPF0702 family.</text>
</comment>
<keyword evidence="5 7" id="KW-1133">Transmembrane helix</keyword>
<comment type="subcellular location">
    <subcellularLocation>
        <location evidence="1">Cell membrane</location>
        <topology evidence="1">Multi-pass membrane protein</topology>
    </subcellularLocation>
</comment>
<evidence type="ECO:0000256" key="3">
    <source>
        <dbReference type="ARBA" id="ARBA00022475"/>
    </source>
</evidence>
<dbReference type="PANTHER" id="PTHR34582:SF6">
    <property type="entry name" value="UPF0702 TRANSMEMBRANE PROTEIN YCAP"/>
    <property type="match status" value="1"/>
</dbReference>
<evidence type="ECO:0000256" key="6">
    <source>
        <dbReference type="ARBA" id="ARBA00023136"/>
    </source>
</evidence>
<evidence type="ECO:0000256" key="7">
    <source>
        <dbReference type="SAM" id="Phobius"/>
    </source>
</evidence>
<feature type="domain" description="YetF C-terminal" evidence="8">
    <location>
        <begin position="102"/>
        <end position="170"/>
    </location>
</feature>
<name>A0A1M5G4G0_LOKAT</name>
<keyword evidence="6 7" id="KW-0472">Membrane</keyword>
<accession>A0A1M5G4G0</accession>
<dbReference type="AlphaFoldDB" id="A0A1M5G4G0"/>
<dbReference type="PANTHER" id="PTHR34582">
    <property type="entry name" value="UPF0702 TRANSMEMBRANE PROTEIN YCAP"/>
    <property type="match status" value="1"/>
</dbReference>
<feature type="transmembrane region" description="Helical" evidence="7">
    <location>
        <begin position="20"/>
        <end position="41"/>
    </location>
</feature>
<dbReference type="OrthoDB" id="65069at2"/>
<dbReference type="InterPro" id="IPR023090">
    <property type="entry name" value="UPF0702_alpha/beta_dom_sf"/>
</dbReference>
<dbReference type="Pfam" id="PF04239">
    <property type="entry name" value="DUF421"/>
    <property type="match status" value="1"/>
</dbReference>
<sequence length="234" mass="25926">MDEAVIPFDLARMFFGTDPSLFYLEIVFRSCVIYAYALILIRWVGGRGIAQMSTVEFLLVIALGSAVGDAMFYPEVPLFQAMLVITVVVFINKFLDRLIYQFSFAEKFVDGETVEVIRNGVINVSSLRRTRIGRNELFESLREQGVVNLGEVRQAYLESSGRFSIFRSKPARAGLPIEPAWDVYPPVTFDPDTPVDDTALACCTCGVVLPAPVKVPPACLHCGGKIWTSATVAR</sequence>
<protein>
    <submittedName>
        <fullName evidence="9">Uncharacterized membrane protein YcaP, DUF421 family</fullName>
    </submittedName>
</protein>
<evidence type="ECO:0000313" key="10">
    <source>
        <dbReference type="Proteomes" id="UP000183987"/>
    </source>
</evidence>
<keyword evidence="10" id="KW-1185">Reference proteome</keyword>
<dbReference type="EMBL" id="FQUE01000035">
    <property type="protein sequence ID" value="SHF98598.1"/>
    <property type="molecule type" value="Genomic_DNA"/>
</dbReference>
<reference evidence="10" key="1">
    <citation type="submission" date="2016-11" db="EMBL/GenBank/DDBJ databases">
        <authorList>
            <person name="Varghese N."/>
            <person name="Submissions S."/>
        </authorList>
    </citation>
    <scope>NUCLEOTIDE SEQUENCE [LARGE SCALE GENOMIC DNA]</scope>
    <source>
        <strain evidence="10">DSM 29326</strain>
    </source>
</reference>
<evidence type="ECO:0000256" key="5">
    <source>
        <dbReference type="ARBA" id="ARBA00022989"/>
    </source>
</evidence>
<feature type="transmembrane region" description="Helical" evidence="7">
    <location>
        <begin position="78"/>
        <end position="95"/>
    </location>
</feature>